<feature type="modified residue" description="4-aspartylphosphate" evidence="2">
    <location>
        <position position="54"/>
    </location>
</feature>
<organism evidence="6 7">
    <name type="scientific">Klebsiella grimontii</name>
    <dbReference type="NCBI Taxonomy" id="2058152"/>
    <lineage>
        <taxon>Bacteria</taxon>
        <taxon>Pseudomonadati</taxon>
        <taxon>Pseudomonadota</taxon>
        <taxon>Gammaproteobacteria</taxon>
        <taxon>Enterobacterales</taxon>
        <taxon>Enterobacteriaceae</taxon>
        <taxon>Klebsiella/Raoultella group</taxon>
        <taxon>Klebsiella</taxon>
    </lineage>
</organism>
<dbReference type="InterPro" id="IPR011006">
    <property type="entry name" value="CheY-like_superfamily"/>
</dbReference>
<dbReference type="SUPFAM" id="SSF52172">
    <property type="entry name" value="CheY-like"/>
    <property type="match status" value="1"/>
</dbReference>
<gene>
    <name evidence="6" type="primary">yehT</name>
    <name evidence="6" type="ORF">NCTC9149_02213</name>
</gene>
<sequence>MLKVLIVDDEPLARENLRILLEAQPDIEIVGECGNAVEAIGAVHKLRPDVLFLDIQMPRISGLEMVGMLDPEHRPYIVFLTAFDEYAVKAFEEHAFDYLLKPIESARLEKTLVRLRQERSLQDMTVLDDTQQALKYIPCTGHSRIWLLQMEDVAFVSSRMSGIYVTDCEGKEGFTELTLRTLESRTPLLRCHRQYLVNMSHLKEIRFEEKRPGGAADARRANGTGQPPLSEEPERGDWAVKWRNRDRLSGRIFHHEGNMISNDILRSLRYTLKTNNNGLVSIFALADAPVSAEQLVPWLKKEDEEGFARCPDIVLSNFLNGLIYAKRGKDESAPPLAVERRVNNNIVLKKLRIAFSLKTDDILAILTQQKFRVSMPEITAMMRAPEHKNFRECGDQFLRYFLRGLTEREHAKS</sequence>
<name>A0A7H4P052_9ENTR</name>
<dbReference type="Pfam" id="PF04397">
    <property type="entry name" value="LytTR"/>
    <property type="match status" value="1"/>
</dbReference>
<feature type="domain" description="Response regulatory" evidence="4">
    <location>
        <begin position="3"/>
        <end position="116"/>
    </location>
</feature>
<dbReference type="PANTHER" id="PTHR37805:SF1">
    <property type="entry name" value="CYTOPLASMIC PROTEIN"/>
    <property type="match status" value="1"/>
</dbReference>
<dbReference type="Pfam" id="PF00072">
    <property type="entry name" value="Response_reg"/>
    <property type="match status" value="1"/>
</dbReference>
<comment type="caution">
    <text evidence="6">The sequence shown here is derived from an EMBL/GenBank/DDBJ whole genome shotgun (WGS) entry which is preliminary data.</text>
</comment>
<keyword evidence="1" id="KW-0902">Two-component regulatory system</keyword>
<dbReference type="NCBIfam" id="NF008677">
    <property type="entry name" value="PRK11697.1"/>
    <property type="match status" value="1"/>
</dbReference>
<dbReference type="GO" id="GO:0003677">
    <property type="term" value="F:DNA binding"/>
    <property type="evidence" value="ECO:0007669"/>
    <property type="project" value="InterPro"/>
</dbReference>
<dbReference type="FunFam" id="3.40.50.2300:FF:000051">
    <property type="entry name" value="Two-component response regulator yehT"/>
    <property type="match status" value="1"/>
</dbReference>
<dbReference type="EMBL" id="UGMX01000002">
    <property type="protein sequence ID" value="STW05817.1"/>
    <property type="molecule type" value="Genomic_DNA"/>
</dbReference>
<evidence type="ECO:0000313" key="6">
    <source>
        <dbReference type="EMBL" id="STW05817.1"/>
    </source>
</evidence>
<dbReference type="InterPro" id="IPR007492">
    <property type="entry name" value="LytTR_DNA-bd_dom"/>
</dbReference>
<dbReference type="InterPro" id="IPR009921">
    <property type="entry name" value="YehS-like"/>
</dbReference>
<evidence type="ECO:0000256" key="1">
    <source>
        <dbReference type="ARBA" id="ARBA00023012"/>
    </source>
</evidence>
<dbReference type="SMART" id="SM00850">
    <property type="entry name" value="LytTR"/>
    <property type="match status" value="1"/>
</dbReference>
<dbReference type="SMART" id="SM00448">
    <property type="entry name" value="REC"/>
    <property type="match status" value="1"/>
</dbReference>
<feature type="domain" description="HTH LytTR-type" evidence="5">
    <location>
        <begin position="137"/>
        <end position="209"/>
    </location>
</feature>
<reference evidence="6 7" key="1">
    <citation type="submission" date="2018-06" db="EMBL/GenBank/DDBJ databases">
        <authorList>
            <consortium name="Pathogen Informatics"/>
            <person name="Doyle S."/>
        </authorList>
    </citation>
    <scope>NUCLEOTIDE SEQUENCE [LARGE SCALE GENOMIC DNA]</scope>
    <source>
        <strain evidence="6 7">NCTC9149</strain>
    </source>
</reference>
<dbReference type="CDD" id="cd17532">
    <property type="entry name" value="REC_LytTR_AlgR-like"/>
    <property type="match status" value="1"/>
</dbReference>
<evidence type="ECO:0000313" key="7">
    <source>
        <dbReference type="Proteomes" id="UP000254571"/>
    </source>
</evidence>
<dbReference type="PROSITE" id="PS50930">
    <property type="entry name" value="HTH_LYTTR"/>
    <property type="match status" value="1"/>
</dbReference>
<feature type="region of interest" description="Disordered" evidence="3">
    <location>
        <begin position="210"/>
        <end position="235"/>
    </location>
</feature>
<dbReference type="PANTHER" id="PTHR37805">
    <property type="entry name" value="CYTOPLASMIC PROTEIN-RELATED"/>
    <property type="match status" value="1"/>
</dbReference>
<dbReference type="Gene3D" id="3.40.50.2300">
    <property type="match status" value="1"/>
</dbReference>
<dbReference type="Pfam" id="PF07308">
    <property type="entry name" value="DUF1456"/>
    <property type="match status" value="2"/>
</dbReference>
<dbReference type="Proteomes" id="UP000254571">
    <property type="component" value="Unassembled WGS sequence"/>
</dbReference>
<evidence type="ECO:0000259" key="4">
    <source>
        <dbReference type="PROSITE" id="PS50110"/>
    </source>
</evidence>
<dbReference type="PROSITE" id="PS50110">
    <property type="entry name" value="RESPONSE_REGULATORY"/>
    <property type="match status" value="1"/>
</dbReference>
<proteinExistence type="predicted"/>
<dbReference type="AlphaFoldDB" id="A0A7H4P052"/>
<keyword evidence="2" id="KW-0597">Phosphoprotein</keyword>
<dbReference type="GO" id="GO:0000160">
    <property type="term" value="P:phosphorelay signal transduction system"/>
    <property type="evidence" value="ECO:0007669"/>
    <property type="project" value="UniProtKB-KW"/>
</dbReference>
<feature type="compositionally biased region" description="Basic and acidic residues" evidence="3">
    <location>
        <begin position="210"/>
        <end position="220"/>
    </location>
</feature>
<protein>
    <submittedName>
        <fullName evidence="6">Response regulatory protein yehT</fullName>
    </submittedName>
</protein>
<evidence type="ECO:0000256" key="3">
    <source>
        <dbReference type="SAM" id="MobiDB-lite"/>
    </source>
</evidence>
<dbReference type="InterPro" id="IPR001789">
    <property type="entry name" value="Sig_transdc_resp-reg_receiver"/>
</dbReference>
<accession>A0A7H4P052</accession>
<evidence type="ECO:0000256" key="2">
    <source>
        <dbReference type="PROSITE-ProRule" id="PRU00169"/>
    </source>
</evidence>
<evidence type="ECO:0000259" key="5">
    <source>
        <dbReference type="PROSITE" id="PS50930"/>
    </source>
</evidence>
<dbReference type="Gene3D" id="2.40.50.1020">
    <property type="entry name" value="LytTr DNA-binding domain"/>
    <property type="match status" value="1"/>
</dbReference>